<protein>
    <submittedName>
        <fullName evidence="5">ABC transporter ATP-binding protein</fullName>
    </submittedName>
</protein>
<dbReference type="FunFam" id="3.40.50.300:FF:000134">
    <property type="entry name" value="Iron-enterobactin ABC transporter ATP-binding protein"/>
    <property type="match status" value="1"/>
</dbReference>
<evidence type="ECO:0000313" key="5">
    <source>
        <dbReference type="EMBL" id="MCJ8499153.1"/>
    </source>
</evidence>
<evidence type="ECO:0000256" key="1">
    <source>
        <dbReference type="ARBA" id="ARBA00022448"/>
    </source>
</evidence>
<name>A0AA41UN35_9BACT</name>
<dbReference type="GO" id="GO:0005524">
    <property type="term" value="F:ATP binding"/>
    <property type="evidence" value="ECO:0007669"/>
    <property type="project" value="UniProtKB-KW"/>
</dbReference>
<keyword evidence="1" id="KW-0813">Transport</keyword>
<dbReference type="CDD" id="cd03214">
    <property type="entry name" value="ABC_Iron-Siderophores_B12_Hemin"/>
    <property type="match status" value="1"/>
</dbReference>
<accession>A0AA41UN35</accession>
<keyword evidence="6" id="KW-1185">Reference proteome</keyword>
<dbReference type="PROSITE" id="PS00211">
    <property type="entry name" value="ABC_TRANSPORTER_1"/>
    <property type="match status" value="1"/>
</dbReference>
<dbReference type="EMBL" id="JALJRB010000001">
    <property type="protein sequence ID" value="MCJ8499153.1"/>
    <property type="molecule type" value="Genomic_DNA"/>
</dbReference>
<comment type="caution">
    <text evidence="5">The sequence shown here is derived from an EMBL/GenBank/DDBJ whole genome shotgun (WGS) entry which is preliminary data.</text>
</comment>
<keyword evidence="3 5" id="KW-0067">ATP-binding</keyword>
<dbReference type="InterPro" id="IPR027417">
    <property type="entry name" value="P-loop_NTPase"/>
</dbReference>
<dbReference type="InterPro" id="IPR017871">
    <property type="entry name" value="ABC_transporter-like_CS"/>
</dbReference>
<dbReference type="InterPro" id="IPR003439">
    <property type="entry name" value="ABC_transporter-like_ATP-bd"/>
</dbReference>
<evidence type="ECO:0000313" key="6">
    <source>
        <dbReference type="Proteomes" id="UP001165427"/>
    </source>
</evidence>
<dbReference type="SUPFAM" id="SSF52540">
    <property type="entry name" value="P-loop containing nucleoside triphosphate hydrolases"/>
    <property type="match status" value="1"/>
</dbReference>
<dbReference type="GO" id="GO:0016887">
    <property type="term" value="F:ATP hydrolysis activity"/>
    <property type="evidence" value="ECO:0007669"/>
    <property type="project" value="InterPro"/>
</dbReference>
<sequence length="266" mass="28887">MADAIALERLGHAYEGRAVLQDLSVQVPCGRFFVIIGPNGSGKTTLLKLMAHLLPLQKGHLTVMGRAVGRFGARQLARTIAYVPQSVPATFAFTVFQVVMMGRAPHLGMLGIEGAKDLDLGRQAMQLAGVADLAERRLDQLSGGERQRVFIARAICQQPAIMLLDEPTAALDPAHQVRVMDLMERLKTEQGITVVMVSHDLNLAAMYADLVLLLHKGHTAGLGPPGKVLDYAILEEVYGCPLVVDKSPLGDYPRVHLVPGRYMRTP</sequence>
<dbReference type="RefSeq" id="WP_246902264.1">
    <property type="nucleotide sequence ID" value="NZ_JALJRB010000001.1"/>
</dbReference>
<evidence type="ECO:0000256" key="2">
    <source>
        <dbReference type="ARBA" id="ARBA00022741"/>
    </source>
</evidence>
<dbReference type="Gene3D" id="3.40.50.300">
    <property type="entry name" value="P-loop containing nucleotide triphosphate hydrolases"/>
    <property type="match status" value="1"/>
</dbReference>
<evidence type="ECO:0000256" key="3">
    <source>
        <dbReference type="ARBA" id="ARBA00022840"/>
    </source>
</evidence>
<dbReference type="Pfam" id="PF00005">
    <property type="entry name" value="ABC_tran"/>
    <property type="match status" value="1"/>
</dbReference>
<dbReference type="InterPro" id="IPR003593">
    <property type="entry name" value="AAA+_ATPase"/>
</dbReference>
<organism evidence="5 6">
    <name type="scientific">Desulfatitalea alkaliphila</name>
    <dbReference type="NCBI Taxonomy" id="2929485"/>
    <lineage>
        <taxon>Bacteria</taxon>
        <taxon>Pseudomonadati</taxon>
        <taxon>Thermodesulfobacteriota</taxon>
        <taxon>Desulfobacteria</taxon>
        <taxon>Desulfobacterales</taxon>
        <taxon>Desulfosarcinaceae</taxon>
        <taxon>Desulfatitalea</taxon>
    </lineage>
</organism>
<dbReference type="PANTHER" id="PTHR42794:SF2">
    <property type="entry name" value="ABC TRANSPORTER ATP-BINDING PROTEIN"/>
    <property type="match status" value="1"/>
</dbReference>
<reference evidence="5" key="1">
    <citation type="submission" date="2022-04" db="EMBL/GenBank/DDBJ databases">
        <title>Desulfatitalea alkaliphila sp. nov., a novel anaerobic sulfate-reducing bacterium isolated from terrestrial mud volcano, Taman Peninsula, Russia.</title>
        <authorList>
            <person name="Khomyakova M.A."/>
            <person name="Merkel A.Y."/>
            <person name="Slobodkin A.I."/>
        </authorList>
    </citation>
    <scope>NUCLEOTIDE SEQUENCE</scope>
    <source>
        <strain evidence="5">M08but</strain>
    </source>
</reference>
<keyword evidence="2" id="KW-0547">Nucleotide-binding</keyword>
<dbReference type="Proteomes" id="UP001165427">
    <property type="component" value="Unassembled WGS sequence"/>
</dbReference>
<dbReference type="AlphaFoldDB" id="A0AA41UN35"/>
<dbReference type="PROSITE" id="PS50893">
    <property type="entry name" value="ABC_TRANSPORTER_2"/>
    <property type="match status" value="1"/>
</dbReference>
<dbReference type="PANTHER" id="PTHR42794">
    <property type="entry name" value="HEMIN IMPORT ATP-BINDING PROTEIN HMUV"/>
    <property type="match status" value="1"/>
</dbReference>
<gene>
    <name evidence="5" type="ORF">MRX98_01090</name>
</gene>
<evidence type="ECO:0000259" key="4">
    <source>
        <dbReference type="PROSITE" id="PS50893"/>
    </source>
</evidence>
<feature type="domain" description="ABC transporter" evidence="4">
    <location>
        <begin position="5"/>
        <end position="241"/>
    </location>
</feature>
<proteinExistence type="predicted"/>
<dbReference type="SMART" id="SM00382">
    <property type="entry name" value="AAA"/>
    <property type="match status" value="1"/>
</dbReference>